<keyword evidence="1" id="KW-1133">Transmembrane helix</keyword>
<feature type="transmembrane region" description="Helical" evidence="1">
    <location>
        <begin position="73"/>
        <end position="104"/>
    </location>
</feature>
<sequence length="109" mass="12135">MYIPSGIENDVQYNITEIEARNIEYDAPRSQWREVMCSFRPINLLQVLGIWATTVMLIISTIRVWLRKVVSGGYFVAMAIVVVPIVVDIVVVAIVVAVNVLMAVSDVVA</sequence>
<evidence type="ECO:0000313" key="3">
    <source>
        <dbReference type="Proteomes" id="UP000789396"/>
    </source>
</evidence>
<protein>
    <submittedName>
        <fullName evidence="2">11810_t:CDS:1</fullName>
    </submittedName>
</protein>
<name>A0A9N9ESE9_9GLOM</name>
<dbReference type="EMBL" id="CAJVPZ010017979">
    <property type="protein sequence ID" value="CAG8683770.1"/>
    <property type="molecule type" value="Genomic_DNA"/>
</dbReference>
<keyword evidence="1" id="KW-0812">Transmembrane</keyword>
<organism evidence="2 3">
    <name type="scientific">Racocetra fulgida</name>
    <dbReference type="NCBI Taxonomy" id="60492"/>
    <lineage>
        <taxon>Eukaryota</taxon>
        <taxon>Fungi</taxon>
        <taxon>Fungi incertae sedis</taxon>
        <taxon>Mucoromycota</taxon>
        <taxon>Glomeromycotina</taxon>
        <taxon>Glomeromycetes</taxon>
        <taxon>Diversisporales</taxon>
        <taxon>Gigasporaceae</taxon>
        <taxon>Racocetra</taxon>
    </lineage>
</organism>
<feature type="non-terminal residue" evidence="2">
    <location>
        <position position="1"/>
    </location>
</feature>
<accession>A0A9N9ESE9</accession>
<reference evidence="2" key="1">
    <citation type="submission" date="2021-06" db="EMBL/GenBank/DDBJ databases">
        <authorList>
            <person name="Kallberg Y."/>
            <person name="Tangrot J."/>
            <person name="Rosling A."/>
        </authorList>
    </citation>
    <scope>NUCLEOTIDE SEQUENCE</scope>
    <source>
        <strain evidence="2">IN212</strain>
    </source>
</reference>
<keyword evidence="1" id="KW-0472">Membrane</keyword>
<dbReference type="Proteomes" id="UP000789396">
    <property type="component" value="Unassembled WGS sequence"/>
</dbReference>
<dbReference type="AlphaFoldDB" id="A0A9N9ESE9"/>
<proteinExistence type="predicted"/>
<feature type="transmembrane region" description="Helical" evidence="1">
    <location>
        <begin position="44"/>
        <end position="66"/>
    </location>
</feature>
<comment type="caution">
    <text evidence="2">The sequence shown here is derived from an EMBL/GenBank/DDBJ whole genome shotgun (WGS) entry which is preliminary data.</text>
</comment>
<keyword evidence="3" id="KW-1185">Reference proteome</keyword>
<gene>
    <name evidence="2" type="ORF">RFULGI_LOCUS9723</name>
</gene>
<evidence type="ECO:0000256" key="1">
    <source>
        <dbReference type="SAM" id="Phobius"/>
    </source>
</evidence>
<evidence type="ECO:0000313" key="2">
    <source>
        <dbReference type="EMBL" id="CAG8683770.1"/>
    </source>
</evidence>